<gene>
    <name evidence="6" type="primary">glmM</name>
    <name evidence="14" type="ORF">DB32_004749</name>
</gene>
<evidence type="ECO:0000256" key="2">
    <source>
        <dbReference type="ARBA" id="ARBA00022553"/>
    </source>
</evidence>
<dbReference type="GO" id="GO:0006048">
    <property type="term" value="P:UDP-N-acetylglucosamine biosynthetic process"/>
    <property type="evidence" value="ECO:0007669"/>
    <property type="project" value="TreeGrafter"/>
</dbReference>
<evidence type="ECO:0000256" key="7">
    <source>
        <dbReference type="RuleBase" id="RU004326"/>
    </source>
</evidence>
<proteinExistence type="inferred from homology"/>
<feature type="domain" description="Alpha-D-phosphohexomutase alpha/beta/alpha" evidence="11">
    <location>
        <begin position="146"/>
        <end position="279"/>
    </location>
</feature>
<dbReference type="InterPro" id="IPR006352">
    <property type="entry name" value="GlmM_bact"/>
</dbReference>
<evidence type="ECO:0000256" key="9">
    <source>
        <dbReference type="SAM" id="MobiDB-lite"/>
    </source>
</evidence>
<dbReference type="HAMAP" id="MF_01554_B">
    <property type="entry name" value="GlmM_B"/>
    <property type="match status" value="1"/>
</dbReference>
<dbReference type="Proteomes" id="UP000034883">
    <property type="component" value="Chromosome"/>
</dbReference>
<dbReference type="GO" id="GO:0004615">
    <property type="term" value="F:phosphomannomutase activity"/>
    <property type="evidence" value="ECO:0007669"/>
    <property type="project" value="TreeGrafter"/>
</dbReference>
<dbReference type="PANTHER" id="PTHR42946:SF1">
    <property type="entry name" value="PHOSPHOGLUCOMUTASE (ALPHA-D-GLUCOSE-1,6-BISPHOSPHATE-DEPENDENT)"/>
    <property type="match status" value="1"/>
</dbReference>
<dbReference type="GO" id="GO:0005829">
    <property type="term" value="C:cytosol"/>
    <property type="evidence" value="ECO:0007669"/>
    <property type="project" value="TreeGrafter"/>
</dbReference>
<dbReference type="KEGG" id="samy:DB32_004749"/>
<dbReference type="Gene3D" id="3.30.310.50">
    <property type="entry name" value="Alpha-D-phosphohexomutase, C-terminal domain"/>
    <property type="match status" value="1"/>
</dbReference>
<keyword evidence="15" id="KW-1185">Reference proteome</keyword>
<evidence type="ECO:0000256" key="1">
    <source>
        <dbReference type="ARBA" id="ARBA00010231"/>
    </source>
</evidence>
<evidence type="ECO:0000256" key="8">
    <source>
        <dbReference type="RuleBase" id="RU004327"/>
    </source>
</evidence>
<comment type="function">
    <text evidence="6 8">Catalyzes the conversion of glucosamine-6-phosphate to glucosamine-1-phosphate.</text>
</comment>
<dbReference type="InterPro" id="IPR016066">
    <property type="entry name" value="A-D-PHexomutase_CS"/>
</dbReference>
<dbReference type="Gene3D" id="3.40.120.10">
    <property type="entry name" value="Alpha-D-Glucose-1,6-Bisphosphate, subunit A, domain 3"/>
    <property type="match status" value="3"/>
</dbReference>
<dbReference type="PRINTS" id="PR00509">
    <property type="entry name" value="PGMPMM"/>
</dbReference>
<comment type="PTM">
    <text evidence="6">Activated by phosphorylation.</text>
</comment>
<feature type="binding site" evidence="6">
    <location>
        <position position="387"/>
    </location>
    <ligand>
        <name>Mg(2+)</name>
        <dbReference type="ChEBI" id="CHEBI:18420"/>
    </ligand>
</feature>
<evidence type="ECO:0000259" key="11">
    <source>
        <dbReference type="Pfam" id="PF02878"/>
    </source>
</evidence>
<feature type="binding site" evidence="6">
    <location>
        <position position="389"/>
    </location>
    <ligand>
        <name>Mg(2+)</name>
        <dbReference type="ChEBI" id="CHEBI:18420"/>
    </ligand>
</feature>
<dbReference type="CDD" id="cd05802">
    <property type="entry name" value="GlmM"/>
    <property type="match status" value="1"/>
</dbReference>
<comment type="cofactor">
    <cofactor evidence="6">
        <name>Mg(2+)</name>
        <dbReference type="ChEBI" id="CHEBI:18420"/>
    </cofactor>
    <text evidence="6">Binds 1 Mg(2+) ion per subunit.</text>
</comment>
<dbReference type="PROSITE" id="PS00710">
    <property type="entry name" value="PGM_PMM"/>
    <property type="match status" value="1"/>
</dbReference>
<dbReference type="FunFam" id="3.40.120.10:FF:000001">
    <property type="entry name" value="Phosphoglucosamine mutase"/>
    <property type="match status" value="1"/>
</dbReference>
<dbReference type="GO" id="GO:0008966">
    <property type="term" value="F:phosphoglucosamine mutase activity"/>
    <property type="evidence" value="ECO:0007669"/>
    <property type="project" value="UniProtKB-UniRule"/>
</dbReference>
<dbReference type="GO" id="GO:0005975">
    <property type="term" value="P:carbohydrate metabolic process"/>
    <property type="evidence" value="ECO:0007669"/>
    <property type="project" value="InterPro"/>
</dbReference>
<protein>
    <recommendedName>
        <fullName evidence="6 8">Phosphoglucosamine mutase</fullName>
        <ecNumber evidence="6 8">5.4.2.10</ecNumber>
    </recommendedName>
</protein>
<dbReference type="Pfam" id="PF02878">
    <property type="entry name" value="PGM_PMM_I"/>
    <property type="match status" value="1"/>
</dbReference>
<dbReference type="InterPro" id="IPR005843">
    <property type="entry name" value="A-D-PHexomutase_C"/>
</dbReference>
<dbReference type="STRING" id="927083.DB32_004749"/>
<feature type="domain" description="Alpha-D-phosphohexomutase alpha/beta/alpha" evidence="12">
    <location>
        <begin position="303"/>
        <end position="400"/>
    </location>
</feature>
<evidence type="ECO:0000256" key="3">
    <source>
        <dbReference type="ARBA" id="ARBA00022723"/>
    </source>
</evidence>
<dbReference type="FunFam" id="3.40.120.10:FF:000003">
    <property type="entry name" value="Phosphoglucosamine mutase"/>
    <property type="match status" value="1"/>
</dbReference>
<evidence type="ECO:0000256" key="4">
    <source>
        <dbReference type="ARBA" id="ARBA00022842"/>
    </source>
</evidence>
<dbReference type="Pfam" id="PF02879">
    <property type="entry name" value="PGM_PMM_II"/>
    <property type="match status" value="1"/>
</dbReference>
<dbReference type="InterPro" id="IPR005845">
    <property type="entry name" value="A-D-PHexomutase_a/b/a-II"/>
</dbReference>
<dbReference type="PANTHER" id="PTHR42946">
    <property type="entry name" value="PHOSPHOHEXOSE MUTASE"/>
    <property type="match status" value="1"/>
</dbReference>
<feature type="binding site" evidence="6">
    <location>
        <position position="391"/>
    </location>
    <ligand>
        <name>Mg(2+)</name>
        <dbReference type="ChEBI" id="CHEBI:18420"/>
    </ligand>
</feature>
<dbReference type="EC" id="5.4.2.10" evidence="6 8"/>
<dbReference type="Pfam" id="PF00408">
    <property type="entry name" value="PGM_PMM_IV"/>
    <property type="match status" value="1"/>
</dbReference>
<dbReference type="SUPFAM" id="SSF55957">
    <property type="entry name" value="Phosphoglucomutase, C-terminal domain"/>
    <property type="match status" value="1"/>
</dbReference>
<keyword evidence="5 6" id="KW-0413">Isomerase</keyword>
<feature type="region of interest" description="Disordered" evidence="9">
    <location>
        <begin position="1"/>
        <end position="78"/>
    </location>
</feature>
<dbReference type="InterPro" id="IPR016055">
    <property type="entry name" value="A-D-PHexomutase_a/b/a-I/II/III"/>
</dbReference>
<dbReference type="NCBIfam" id="TIGR01455">
    <property type="entry name" value="glmM"/>
    <property type="match status" value="1"/>
</dbReference>
<dbReference type="InterPro" id="IPR005844">
    <property type="entry name" value="A-D-PHexomutase_a/b/a-I"/>
</dbReference>
<keyword evidence="3 6" id="KW-0479">Metal-binding</keyword>
<sequence>MSSRSTRPPTRTAQGVFPTDETPDSHRAGPLPDRRDPRLAPRRVSSAPARPPTRTAQGLFRTGETPDSHRAGALPDPAGALSDLAAPLLDLFGCAESLSNSPNIPNRGDRRRASCAGTIVPPPPTPTPFAAPRPASMLRVANMARTLFGTDGIRGMANEGAMTPEIAFKIGAGITYQLRQRVKHPPRVIIGKDTRVSGYLLETALAAGVCTWGGRVMLSGPMPTPAIAHLTTSMRADAGIVLSASHNPFADNGIKIFGGDGFKLPDDAEAQLERLIEDGALEKGRPTGKDVGRAERLDDARGRYVAFVKQTFPRDLTLEGLKVVVDAANGAAYRVAPAVFAELGATVIPIGVEPDGYNINEECGAVHPECCARAVREHRADLGIALDGDADRVIVVDSEGKEVDGDVVMALCATRMLREGTLRKGTLVSTVMSNLGLERAIESAGGRMVRTAVGDRYVVEEMRKNDYNFGGEQSGHMIFLDHASTGDGLVAALQLLAMVLREQHPLADLASKVMTRVPQILVNAKLPARRPLEEMPATLKAIRSAEVELGKSGRVVVRWSGTEPKLRVMIEGEDETRIEQLANDIADEAKRELASA</sequence>
<dbReference type="Pfam" id="PF02880">
    <property type="entry name" value="PGM_PMM_III"/>
    <property type="match status" value="1"/>
</dbReference>
<reference evidence="14 15" key="1">
    <citation type="submission" date="2015-03" db="EMBL/GenBank/DDBJ databases">
        <title>Genome assembly of Sandaracinus amylolyticus DSM 53668.</title>
        <authorList>
            <person name="Sharma G."/>
            <person name="Subramanian S."/>
        </authorList>
    </citation>
    <scope>NUCLEOTIDE SEQUENCE [LARGE SCALE GENOMIC DNA]</scope>
    <source>
        <strain evidence="14 15">DSM 53668</strain>
    </source>
</reference>
<feature type="domain" description="Alpha-D-phosphohexomutase C-terminal" evidence="10">
    <location>
        <begin position="521"/>
        <end position="587"/>
    </location>
</feature>
<dbReference type="SUPFAM" id="SSF53738">
    <property type="entry name" value="Phosphoglucomutase, first 3 domains"/>
    <property type="match status" value="3"/>
</dbReference>
<keyword evidence="4 6" id="KW-0460">Magnesium</keyword>
<organism evidence="14 15">
    <name type="scientific">Sandaracinus amylolyticus</name>
    <dbReference type="NCBI Taxonomy" id="927083"/>
    <lineage>
        <taxon>Bacteria</taxon>
        <taxon>Pseudomonadati</taxon>
        <taxon>Myxococcota</taxon>
        <taxon>Polyangia</taxon>
        <taxon>Polyangiales</taxon>
        <taxon>Sandaracinaceae</taxon>
        <taxon>Sandaracinus</taxon>
    </lineage>
</organism>
<dbReference type="InterPro" id="IPR005841">
    <property type="entry name" value="Alpha-D-phosphohexomutase_SF"/>
</dbReference>
<feature type="modified residue" description="Phosphoserine" evidence="6">
    <location>
        <position position="245"/>
    </location>
</feature>
<dbReference type="GO" id="GO:0009252">
    <property type="term" value="P:peptidoglycan biosynthetic process"/>
    <property type="evidence" value="ECO:0007669"/>
    <property type="project" value="TreeGrafter"/>
</dbReference>
<dbReference type="EMBL" id="CP011125">
    <property type="protein sequence ID" value="AKF07600.1"/>
    <property type="molecule type" value="Genomic_DNA"/>
</dbReference>
<feature type="compositionally biased region" description="Polar residues" evidence="9">
    <location>
        <begin position="1"/>
        <end position="13"/>
    </location>
</feature>
<dbReference type="InterPro" id="IPR005846">
    <property type="entry name" value="A-D-PHexomutase_a/b/a-III"/>
</dbReference>
<feature type="domain" description="Alpha-D-phosphohexomutase alpha/beta/alpha" evidence="13">
    <location>
        <begin position="404"/>
        <end position="516"/>
    </location>
</feature>
<dbReference type="NCBIfam" id="NF008139">
    <property type="entry name" value="PRK10887.1"/>
    <property type="match status" value="1"/>
</dbReference>
<evidence type="ECO:0000313" key="14">
    <source>
        <dbReference type="EMBL" id="AKF07600.1"/>
    </source>
</evidence>
<feature type="active site" description="Phosphoserine intermediate" evidence="6">
    <location>
        <position position="245"/>
    </location>
</feature>
<evidence type="ECO:0000256" key="5">
    <source>
        <dbReference type="ARBA" id="ARBA00023235"/>
    </source>
</evidence>
<evidence type="ECO:0000259" key="13">
    <source>
        <dbReference type="Pfam" id="PF02880"/>
    </source>
</evidence>
<feature type="compositionally biased region" description="Low complexity" evidence="9">
    <location>
        <begin position="42"/>
        <end position="54"/>
    </location>
</feature>
<evidence type="ECO:0000256" key="6">
    <source>
        <dbReference type="HAMAP-Rule" id="MF_01554"/>
    </source>
</evidence>
<dbReference type="GO" id="GO:0000287">
    <property type="term" value="F:magnesium ion binding"/>
    <property type="evidence" value="ECO:0007669"/>
    <property type="project" value="UniProtKB-UniRule"/>
</dbReference>
<evidence type="ECO:0000259" key="10">
    <source>
        <dbReference type="Pfam" id="PF00408"/>
    </source>
</evidence>
<feature type="binding site" description="via phosphate group" evidence="6">
    <location>
        <position position="245"/>
    </location>
    <ligand>
        <name>Mg(2+)</name>
        <dbReference type="ChEBI" id="CHEBI:18420"/>
    </ligand>
</feature>
<name>A0A0F6W4Y3_9BACT</name>
<comment type="similarity">
    <text evidence="1 6 7">Belongs to the phosphohexose mutase family.</text>
</comment>
<dbReference type="AlphaFoldDB" id="A0A0F6W4Y3"/>
<comment type="catalytic activity">
    <reaction evidence="6 8">
        <text>alpha-D-glucosamine 1-phosphate = D-glucosamine 6-phosphate</text>
        <dbReference type="Rhea" id="RHEA:23424"/>
        <dbReference type="ChEBI" id="CHEBI:58516"/>
        <dbReference type="ChEBI" id="CHEBI:58725"/>
        <dbReference type="EC" id="5.4.2.10"/>
    </reaction>
</comment>
<evidence type="ECO:0000259" key="12">
    <source>
        <dbReference type="Pfam" id="PF02879"/>
    </source>
</evidence>
<dbReference type="InterPro" id="IPR050060">
    <property type="entry name" value="Phosphoglucosamine_mutase"/>
</dbReference>
<keyword evidence="2 6" id="KW-0597">Phosphoprotein</keyword>
<accession>A0A0F6W4Y3</accession>
<evidence type="ECO:0000313" key="15">
    <source>
        <dbReference type="Proteomes" id="UP000034883"/>
    </source>
</evidence>
<dbReference type="InterPro" id="IPR036900">
    <property type="entry name" value="A-D-PHexomutase_C_sf"/>
</dbReference>
<feature type="compositionally biased region" description="Basic and acidic residues" evidence="9">
    <location>
        <begin position="23"/>
        <end position="39"/>
    </location>
</feature>